<name>A0ABY6BVQ2_9ACTN</name>
<feature type="non-terminal residue" evidence="2">
    <location>
        <position position="63"/>
    </location>
</feature>
<evidence type="ECO:0000313" key="3">
    <source>
        <dbReference type="Proteomes" id="UP001064390"/>
    </source>
</evidence>
<feature type="region of interest" description="Disordered" evidence="1">
    <location>
        <begin position="1"/>
        <end position="26"/>
    </location>
</feature>
<accession>A0ABY6BVQ2</accession>
<dbReference type="Proteomes" id="UP001064390">
    <property type="component" value="Chromosome"/>
</dbReference>
<gene>
    <name evidence="2" type="ORF">N6Q81_18260</name>
</gene>
<keyword evidence="3" id="KW-1185">Reference proteome</keyword>
<evidence type="ECO:0000313" key="2">
    <source>
        <dbReference type="EMBL" id="UXI79817.1"/>
    </source>
</evidence>
<feature type="compositionally biased region" description="Basic and acidic residues" evidence="1">
    <location>
        <begin position="1"/>
        <end position="25"/>
    </location>
</feature>
<evidence type="ECO:0000256" key="1">
    <source>
        <dbReference type="SAM" id="MobiDB-lite"/>
    </source>
</evidence>
<reference evidence="2" key="1">
    <citation type="submission" date="2022-09" db="EMBL/GenBank/DDBJ databases">
        <title>Streptomyces vinaceusdrappus strain AC-40.</title>
        <authorList>
            <person name="Sedeek A.M."/>
            <person name="Salah I."/>
            <person name="Kamel H.L."/>
            <person name="Soltan M.A."/>
            <person name="Elsayed T.R."/>
        </authorList>
    </citation>
    <scope>NUCLEOTIDE SEQUENCE</scope>
    <source>
        <strain evidence="2">AC-40</strain>
    </source>
</reference>
<dbReference type="EMBL" id="CP104697">
    <property type="protein sequence ID" value="UXI79817.1"/>
    <property type="molecule type" value="Genomic_DNA"/>
</dbReference>
<sequence length="63" mass="6863">MTTRLDDGQDGPDHRDDPGFARDDADPLLVVLRPGADYLGPPPGRYEAIRRAAVSYTTLPLPT</sequence>
<proteinExistence type="predicted"/>
<protein>
    <submittedName>
        <fullName evidence="2">Uncharacterized protein</fullName>
    </submittedName>
</protein>
<organism evidence="2 3">
    <name type="scientific">Streptomyces vinaceusdrappus</name>
    <dbReference type="NCBI Taxonomy" id="67376"/>
    <lineage>
        <taxon>Bacteria</taxon>
        <taxon>Bacillati</taxon>
        <taxon>Actinomycetota</taxon>
        <taxon>Actinomycetes</taxon>
        <taxon>Kitasatosporales</taxon>
        <taxon>Streptomycetaceae</taxon>
        <taxon>Streptomyces</taxon>
        <taxon>Streptomyces rochei group</taxon>
    </lineage>
</organism>